<evidence type="ECO:0000256" key="7">
    <source>
        <dbReference type="ARBA" id="ARBA00023136"/>
    </source>
</evidence>
<evidence type="ECO:0000313" key="11">
    <source>
        <dbReference type="EMBL" id="TNY33307.1"/>
    </source>
</evidence>
<evidence type="ECO:0000256" key="8">
    <source>
        <dbReference type="ARBA" id="ARBA00060041"/>
    </source>
</evidence>
<dbReference type="OrthoDB" id="7547287at2"/>
<dbReference type="AlphaFoldDB" id="A0A5C5GGY4"/>
<dbReference type="PANTHER" id="PTHR47019:SF1">
    <property type="entry name" value="LIPID II FLIPPASE MURJ"/>
    <property type="match status" value="1"/>
</dbReference>
<comment type="subcellular location">
    <subcellularLocation>
        <location evidence="1">Cell membrane</location>
        <topology evidence="1">Multi-pass membrane protein</topology>
    </subcellularLocation>
</comment>
<keyword evidence="5" id="KW-0573">Peptidoglycan synthesis</keyword>
<feature type="transmembrane region" description="Helical" evidence="10">
    <location>
        <begin position="317"/>
        <end position="339"/>
    </location>
</feature>
<evidence type="ECO:0000256" key="6">
    <source>
        <dbReference type="ARBA" id="ARBA00022989"/>
    </source>
</evidence>
<sequence length="510" mass="53319">MTEPDPKADAAREAAAIGNVVLVTAYRGMGLVLTIGLVMFQAAAFGTTLAADAFAFARQTISATLSQLEHLLEKVFVPVFMQDATADESSTAARLMRLALQLVLLSIVATAMLWLAVPAIVSALAPTFEGERRDITITVFRIMLLGIPPSVLAGLFAAARFSRRKFGLVSLARLMPRAAGLLGFVFAGLSLSVTGLSWWLVGGMAAMAAALFYATMRVSLRGKPLSVEPGQASEGSGRRAVATVIGAVGQIALGSINAFLATFGPVGTITLMFLGLRLLNAAPGMTGTAVNTVYFAEFAEGAQNRRTDQARRIASGLRMSLMFALPIAALLVVAAGPIAELLLVRGAFSEADGLAVAEFVVLMTPTLLVNASHSAFSPAVLADPELPLARVTTIGSVAAIAVRLGLGLVLVPRYGLDGLAVAILISSLANNLALWVVLRRAYGRLMSLRDFGVLARMAAAAILGAAIPWALPGVPILLTAPASGVAYVALCFLFNVPEIRILLRRRKTAV</sequence>
<dbReference type="Proteomes" id="UP000314011">
    <property type="component" value="Unassembled WGS sequence"/>
</dbReference>
<dbReference type="GO" id="GO:0009252">
    <property type="term" value="P:peptidoglycan biosynthetic process"/>
    <property type="evidence" value="ECO:0007669"/>
    <property type="project" value="UniProtKB-KW"/>
</dbReference>
<protein>
    <submittedName>
        <fullName evidence="11">Polysaccharide biosynthesis protein</fullName>
    </submittedName>
</protein>
<reference evidence="11 12" key="1">
    <citation type="submission" date="2019-06" db="EMBL/GenBank/DDBJ databases">
        <title>Genome of new Rhodobacteraceae sp. SM1903.</title>
        <authorList>
            <person name="Ren X."/>
        </authorList>
    </citation>
    <scope>NUCLEOTIDE SEQUENCE [LARGE SCALE GENOMIC DNA]</scope>
    <source>
        <strain evidence="11 12">SM1903</strain>
    </source>
</reference>
<feature type="transmembrane region" description="Helical" evidence="10">
    <location>
        <begin position="240"/>
        <end position="263"/>
    </location>
</feature>
<proteinExistence type="inferred from homology"/>
<dbReference type="PANTHER" id="PTHR47019">
    <property type="entry name" value="LIPID II FLIPPASE MURJ"/>
    <property type="match status" value="1"/>
</dbReference>
<feature type="transmembrane region" description="Helical" evidence="10">
    <location>
        <begin position="450"/>
        <end position="470"/>
    </location>
</feature>
<feature type="transmembrane region" description="Helical" evidence="10">
    <location>
        <begin position="171"/>
        <end position="191"/>
    </location>
</feature>
<dbReference type="GO" id="GO:0005886">
    <property type="term" value="C:plasma membrane"/>
    <property type="evidence" value="ECO:0007669"/>
    <property type="project" value="UniProtKB-SubCell"/>
</dbReference>
<evidence type="ECO:0000256" key="2">
    <source>
        <dbReference type="ARBA" id="ARBA00022475"/>
    </source>
</evidence>
<dbReference type="GO" id="GO:0015648">
    <property type="term" value="F:lipid-linked peptidoglycan transporter activity"/>
    <property type="evidence" value="ECO:0007669"/>
    <property type="project" value="TreeGrafter"/>
</dbReference>
<gene>
    <name evidence="11" type="ORF">FHY64_08560</name>
</gene>
<dbReference type="Pfam" id="PF03023">
    <property type="entry name" value="MurJ"/>
    <property type="match status" value="1"/>
</dbReference>
<keyword evidence="12" id="KW-1185">Reference proteome</keyword>
<organism evidence="11 12">
    <name type="scientific">Pelagovum pacificum</name>
    <dbReference type="NCBI Taxonomy" id="2588711"/>
    <lineage>
        <taxon>Bacteria</taxon>
        <taxon>Pseudomonadati</taxon>
        <taxon>Pseudomonadota</taxon>
        <taxon>Alphaproteobacteria</taxon>
        <taxon>Rhodobacterales</taxon>
        <taxon>Paracoccaceae</taxon>
        <taxon>Pelagovum</taxon>
    </lineage>
</organism>
<feature type="transmembrane region" description="Helical" evidence="10">
    <location>
        <begin position="137"/>
        <end position="159"/>
    </location>
</feature>
<keyword evidence="2" id="KW-1003">Cell membrane</keyword>
<dbReference type="InterPro" id="IPR051050">
    <property type="entry name" value="Lipid_II_flippase_MurJ/MviN"/>
</dbReference>
<evidence type="ECO:0000256" key="1">
    <source>
        <dbReference type="ARBA" id="ARBA00004651"/>
    </source>
</evidence>
<feature type="transmembrane region" description="Helical" evidence="10">
    <location>
        <begin position="418"/>
        <end position="438"/>
    </location>
</feature>
<dbReference type="EMBL" id="VFFF01000001">
    <property type="protein sequence ID" value="TNY33307.1"/>
    <property type="molecule type" value="Genomic_DNA"/>
</dbReference>
<feature type="transmembrane region" description="Helical" evidence="10">
    <location>
        <begin position="388"/>
        <end position="412"/>
    </location>
</feature>
<comment type="function">
    <text evidence="8">Involved in peptidoglycan biosynthesis. Transports lipid-linked peptidoglycan precursors from the inner to the outer leaflet of the cytoplasmic membrane.</text>
</comment>
<evidence type="ECO:0000256" key="9">
    <source>
        <dbReference type="ARBA" id="ARBA00061532"/>
    </source>
</evidence>
<dbReference type="GO" id="GO:0008360">
    <property type="term" value="P:regulation of cell shape"/>
    <property type="evidence" value="ECO:0007669"/>
    <property type="project" value="UniProtKB-KW"/>
</dbReference>
<keyword evidence="3 10" id="KW-0812">Transmembrane</keyword>
<feature type="transmembrane region" description="Helical" evidence="10">
    <location>
        <begin position="476"/>
        <end position="496"/>
    </location>
</feature>
<feature type="transmembrane region" description="Helical" evidence="10">
    <location>
        <begin position="197"/>
        <end position="220"/>
    </location>
</feature>
<keyword evidence="7 10" id="KW-0472">Membrane</keyword>
<name>A0A5C5GGY4_9RHOB</name>
<evidence type="ECO:0000313" key="12">
    <source>
        <dbReference type="Proteomes" id="UP000314011"/>
    </source>
</evidence>
<evidence type="ECO:0000256" key="3">
    <source>
        <dbReference type="ARBA" id="ARBA00022692"/>
    </source>
</evidence>
<comment type="caution">
    <text evidence="11">The sequence shown here is derived from an EMBL/GenBank/DDBJ whole genome shotgun (WGS) entry which is preliminary data.</text>
</comment>
<keyword evidence="6 10" id="KW-1133">Transmembrane helix</keyword>
<evidence type="ECO:0000256" key="5">
    <source>
        <dbReference type="ARBA" id="ARBA00022984"/>
    </source>
</evidence>
<feature type="transmembrane region" description="Helical" evidence="10">
    <location>
        <begin position="359"/>
        <end position="381"/>
    </location>
</feature>
<dbReference type="PRINTS" id="PR01806">
    <property type="entry name" value="VIRFACTRMVIN"/>
</dbReference>
<comment type="similarity">
    <text evidence="9">Belongs to the MurJ/MviN family.</text>
</comment>
<evidence type="ECO:0000256" key="10">
    <source>
        <dbReference type="SAM" id="Phobius"/>
    </source>
</evidence>
<dbReference type="InterPro" id="IPR004268">
    <property type="entry name" value="MurJ"/>
</dbReference>
<keyword evidence="4" id="KW-0133">Cell shape</keyword>
<feature type="transmembrane region" description="Helical" evidence="10">
    <location>
        <begin position="102"/>
        <end position="125"/>
    </location>
</feature>
<feature type="transmembrane region" description="Helical" evidence="10">
    <location>
        <begin position="31"/>
        <end position="57"/>
    </location>
</feature>
<feature type="transmembrane region" description="Helical" evidence="10">
    <location>
        <begin position="269"/>
        <end position="296"/>
    </location>
</feature>
<evidence type="ECO:0000256" key="4">
    <source>
        <dbReference type="ARBA" id="ARBA00022960"/>
    </source>
</evidence>
<dbReference type="GO" id="GO:0034204">
    <property type="term" value="P:lipid translocation"/>
    <property type="evidence" value="ECO:0007669"/>
    <property type="project" value="TreeGrafter"/>
</dbReference>
<dbReference type="RefSeq" id="WP_140193995.1">
    <property type="nucleotide sequence ID" value="NZ_CP065915.1"/>
</dbReference>
<accession>A0A5C5GGY4</accession>